<dbReference type="GO" id="GO:0030681">
    <property type="term" value="C:multimeric ribonuclease P complex"/>
    <property type="evidence" value="ECO:0007669"/>
    <property type="project" value="TreeGrafter"/>
</dbReference>
<dbReference type="SUPFAM" id="SSF160350">
    <property type="entry name" value="Rnp2-like"/>
    <property type="match status" value="1"/>
</dbReference>
<dbReference type="EMBL" id="NKXS01010631">
    <property type="protein sequence ID" value="PIM97183.1"/>
    <property type="molecule type" value="Genomic_DNA"/>
</dbReference>
<accession>A0A2G9FVU1</accession>
<dbReference type="Pfam" id="PF01900">
    <property type="entry name" value="RNase_P_Rpp14"/>
    <property type="match status" value="1"/>
</dbReference>
<dbReference type="OrthoDB" id="1717590at2759"/>
<dbReference type="GO" id="GO:0001682">
    <property type="term" value="P:tRNA 5'-leader removal"/>
    <property type="evidence" value="ECO:0007669"/>
    <property type="project" value="InterPro"/>
</dbReference>
<evidence type="ECO:0000256" key="1">
    <source>
        <dbReference type="ARBA" id="ARBA00010800"/>
    </source>
</evidence>
<reference evidence="4" key="1">
    <citation type="journal article" date="2018" name="Gigascience">
        <title>Genome assembly of the Pink Ipe (Handroanthus impetiginosus, Bignoniaceae), a highly valued, ecologically keystone Neotropical timber forest tree.</title>
        <authorList>
            <person name="Silva-Junior O.B."/>
            <person name="Grattapaglia D."/>
            <person name="Novaes E."/>
            <person name="Collevatti R.G."/>
        </authorList>
    </citation>
    <scope>NUCLEOTIDE SEQUENCE [LARGE SCALE GENOMIC DNA]</scope>
    <source>
        <strain evidence="4">cv. UFG-1</strain>
    </source>
</reference>
<dbReference type="GO" id="GO:0033204">
    <property type="term" value="F:ribonuclease P RNA binding"/>
    <property type="evidence" value="ECO:0007669"/>
    <property type="project" value="TreeGrafter"/>
</dbReference>
<gene>
    <name evidence="3" type="ORF">CDL12_30349</name>
</gene>
<dbReference type="InterPro" id="IPR038085">
    <property type="entry name" value="Rnp2-like_sf"/>
</dbReference>
<keyword evidence="4" id="KW-1185">Reference proteome</keyword>
<comment type="caution">
    <text evidence="3">The sequence shown here is derived from an EMBL/GenBank/DDBJ whole genome shotgun (WGS) entry which is preliminary data.</text>
</comment>
<dbReference type="STRING" id="429701.A0A2G9FVU1"/>
<evidence type="ECO:0000256" key="2">
    <source>
        <dbReference type="ARBA" id="ARBA00022694"/>
    </source>
</evidence>
<dbReference type="PANTHER" id="PTHR15441:SF2">
    <property type="entry name" value="RIBONUCLEASE P_MRP PROTEIN SUBUNIT POP5"/>
    <property type="match status" value="1"/>
</dbReference>
<dbReference type="PANTHER" id="PTHR15441">
    <property type="entry name" value="RIBONUCLEASE P PROTEIN SUBUNIT P14"/>
    <property type="match status" value="1"/>
</dbReference>
<organism evidence="3 4">
    <name type="scientific">Handroanthus impetiginosus</name>
    <dbReference type="NCBI Taxonomy" id="429701"/>
    <lineage>
        <taxon>Eukaryota</taxon>
        <taxon>Viridiplantae</taxon>
        <taxon>Streptophyta</taxon>
        <taxon>Embryophyta</taxon>
        <taxon>Tracheophyta</taxon>
        <taxon>Spermatophyta</taxon>
        <taxon>Magnoliopsida</taxon>
        <taxon>eudicotyledons</taxon>
        <taxon>Gunneridae</taxon>
        <taxon>Pentapetalae</taxon>
        <taxon>asterids</taxon>
        <taxon>lamiids</taxon>
        <taxon>Lamiales</taxon>
        <taxon>Bignoniaceae</taxon>
        <taxon>Crescentiina</taxon>
        <taxon>Tabebuia alliance</taxon>
        <taxon>Handroanthus</taxon>
    </lineage>
</organism>
<sequence>MVGFKNRYMVMEVFVDPNKEFSVDEPIIITQFNLSKAIKDNILTNFGECGLA</sequence>
<dbReference type="InterPro" id="IPR002759">
    <property type="entry name" value="Pop5/Rpp14/Rnp2-like"/>
</dbReference>
<dbReference type="Gene3D" id="3.30.70.3250">
    <property type="entry name" value="Ribonuclease P, Pop5 subunit"/>
    <property type="match status" value="1"/>
</dbReference>
<protein>
    <submittedName>
        <fullName evidence="3">Uncharacterized protein</fullName>
    </submittedName>
</protein>
<dbReference type="AlphaFoldDB" id="A0A2G9FVU1"/>
<dbReference type="Proteomes" id="UP000231279">
    <property type="component" value="Unassembled WGS sequence"/>
</dbReference>
<evidence type="ECO:0000313" key="4">
    <source>
        <dbReference type="Proteomes" id="UP000231279"/>
    </source>
</evidence>
<keyword evidence="2" id="KW-0819">tRNA processing</keyword>
<proteinExistence type="inferred from homology"/>
<evidence type="ECO:0000313" key="3">
    <source>
        <dbReference type="EMBL" id="PIM97183.1"/>
    </source>
</evidence>
<dbReference type="GO" id="GO:0005730">
    <property type="term" value="C:nucleolus"/>
    <property type="evidence" value="ECO:0007669"/>
    <property type="project" value="TreeGrafter"/>
</dbReference>
<dbReference type="GO" id="GO:0000172">
    <property type="term" value="C:ribonuclease MRP complex"/>
    <property type="evidence" value="ECO:0007669"/>
    <property type="project" value="TreeGrafter"/>
</dbReference>
<comment type="similarity">
    <text evidence="1">Belongs to the eukaryotic/archaeal RNase P protein component 2 family.</text>
</comment>
<name>A0A2G9FVU1_9LAMI</name>